<keyword evidence="3" id="KW-1133">Transmembrane helix</keyword>
<keyword evidence="3" id="KW-0472">Membrane</keyword>
<dbReference type="Proteomes" id="UP001497525">
    <property type="component" value="Unassembled WGS sequence"/>
</dbReference>
<evidence type="ECO:0000313" key="6">
    <source>
        <dbReference type="Proteomes" id="UP001497525"/>
    </source>
</evidence>
<dbReference type="AlphaFoldDB" id="A0AAV2TJZ0"/>
<organism evidence="5 6">
    <name type="scientific">Calicophoron daubneyi</name>
    <name type="common">Rumen fluke</name>
    <name type="synonym">Paramphistomum daubneyi</name>
    <dbReference type="NCBI Taxonomy" id="300641"/>
    <lineage>
        <taxon>Eukaryota</taxon>
        <taxon>Metazoa</taxon>
        <taxon>Spiralia</taxon>
        <taxon>Lophotrochozoa</taxon>
        <taxon>Platyhelminthes</taxon>
        <taxon>Trematoda</taxon>
        <taxon>Digenea</taxon>
        <taxon>Plagiorchiida</taxon>
        <taxon>Pronocephalata</taxon>
        <taxon>Paramphistomoidea</taxon>
        <taxon>Paramphistomidae</taxon>
        <taxon>Calicophoron</taxon>
    </lineage>
</organism>
<dbReference type="Gene3D" id="3.30.160.60">
    <property type="entry name" value="Classic Zinc Finger"/>
    <property type="match status" value="1"/>
</dbReference>
<evidence type="ECO:0000259" key="4">
    <source>
        <dbReference type="PROSITE" id="PS50157"/>
    </source>
</evidence>
<dbReference type="PANTHER" id="PTHR21385">
    <property type="entry name" value="ZINC FINGER PROTEIN-RELATED"/>
    <property type="match status" value="1"/>
</dbReference>
<protein>
    <recommendedName>
        <fullName evidence="4">C2H2-type domain-containing protein</fullName>
    </recommendedName>
</protein>
<dbReference type="InterPro" id="IPR036236">
    <property type="entry name" value="Znf_C2H2_sf"/>
</dbReference>
<accession>A0AAV2TJZ0</accession>
<dbReference type="PROSITE" id="PS50157">
    <property type="entry name" value="ZINC_FINGER_C2H2_2"/>
    <property type="match status" value="1"/>
</dbReference>
<evidence type="ECO:0000256" key="1">
    <source>
        <dbReference type="PROSITE-ProRule" id="PRU00042"/>
    </source>
</evidence>
<keyword evidence="1" id="KW-0479">Metal-binding</keyword>
<dbReference type="PROSITE" id="PS00028">
    <property type="entry name" value="ZINC_FINGER_C2H2_1"/>
    <property type="match status" value="1"/>
</dbReference>
<name>A0AAV2TJZ0_CALDB</name>
<reference evidence="5" key="1">
    <citation type="submission" date="2024-06" db="EMBL/GenBank/DDBJ databases">
        <authorList>
            <person name="Liu X."/>
            <person name="Lenzi L."/>
            <person name="Haldenby T S."/>
            <person name="Uol C."/>
        </authorList>
    </citation>
    <scope>NUCLEOTIDE SEQUENCE</scope>
</reference>
<comment type="caution">
    <text evidence="5">The sequence shown here is derived from an EMBL/GenBank/DDBJ whole genome shotgun (WGS) entry which is preliminary data.</text>
</comment>
<feature type="transmembrane region" description="Helical" evidence="3">
    <location>
        <begin position="200"/>
        <end position="219"/>
    </location>
</feature>
<dbReference type="GO" id="GO:0008270">
    <property type="term" value="F:zinc ion binding"/>
    <property type="evidence" value="ECO:0007669"/>
    <property type="project" value="UniProtKB-KW"/>
</dbReference>
<evidence type="ECO:0000313" key="5">
    <source>
        <dbReference type="EMBL" id="CAL5137772.1"/>
    </source>
</evidence>
<feature type="region of interest" description="Disordered" evidence="2">
    <location>
        <begin position="249"/>
        <end position="271"/>
    </location>
</feature>
<dbReference type="EMBL" id="CAXLJL010000434">
    <property type="protein sequence ID" value="CAL5137772.1"/>
    <property type="molecule type" value="Genomic_DNA"/>
</dbReference>
<evidence type="ECO:0000256" key="2">
    <source>
        <dbReference type="SAM" id="MobiDB-lite"/>
    </source>
</evidence>
<sequence length="271" mass="31323">MDKSSAIFTMDNLTESCSRSESRMARNILKEVVFPLYEFSRIPFPDGCPWNPELDMYRLQELMKVQLSERDWQCNQCGKRFYTEETLDLHMYNRHSSSLYTGINSTCLALFCPLLRCSVFHPDLALGEQIFWDEALCDDAQFRELGKQCELVLEQCGAGAHDKNLELREWLKSAVCDHLSCDRYWEVPDTRVTTPFAQKFLIFVISVVGIITYYIVVFIRLNAPPGYLRVSSLSSPYYFQSLNEDKSRVPEADATPPVVGTFSSKRRRRVS</sequence>
<feature type="domain" description="C2H2-type" evidence="4">
    <location>
        <begin position="72"/>
        <end position="100"/>
    </location>
</feature>
<keyword evidence="1" id="KW-0862">Zinc</keyword>
<dbReference type="SUPFAM" id="SSF57667">
    <property type="entry name" value="beta-beta-alpha zinc fingers"/>
    <property type="match status" value="1"/>
</dbReference>
<dbReference type="PANTHER" id="PTHR21385:SF0">
    <property type="entry name" value="RE51073P"/>
    <property type="match status" value="1"/>
</dbReference>
<keyword evidence="1" id="KW-0863">Zinc-finger</keyword>
<gene>
    <name evidence="5" type="ORF">CDAUBV1_LOCUS12258</name>
</gene>
<proteinExistence type="predicted"/>
<dbReference type="InterPro" id="IPR013087">
    <property type="entry name" value="Znf_C2H2_type"/>
</dbReference>
<evidence type="ECO:0000256" key="3">
    <source>
        <dbReference type="SAM" id="Phobius"/>
    </source>
</evidence>
<dbReference type="SMART" id="SM00355">
    <property type="entry name" value="ZnF_C2H2"/>
    <property type="match status" value="1"/>
</dbReference>
<keyword evidence="3" id="KW-0812">Transmembrane</keyword>